<sequence>MKAAVWLPRLPKKRELEGTPNVAVLDNHGVLRPVANPHSKPAAPPIPHEPSEDRGLSSEENTLIDVSDDDSEDDDLATTSALRHKLEDMMMQLEESLDDVDVATVLYQQDLPLQAASAGDSATYVTESLPFGTDQLETQLVMPSEEFINTHEMKSMLAREDLAEVPQQEALSVETSGEMVEAGHCKEVAPEENGQHPDVPSHPTVTRRAQFTVKQKIKEERAEPEEHDSTAVESNKRSKTATVAKSKKATPAKSESNRKTQAKTSKRQAAAQQPMPEKKSKHPKLAPATPAPIDADLKNNLVGVLQQCGGHANCTYECHEFTMPAIEAVSWSVYWKTNGVGVLLNPEYIEGYERAAGQTKPVKKKDWKHTTHFGAGYCTQCNLILANKWVEKLWDNATEEWYLRPKHETMQQYDKLLKATLSAALSEVASLGDE</sequence>
<reference evidence="2" key="1">
    <citation type="submission" date="2022-10" db="EMBL/GenBank/DDBJ databases">
        <authorList>
            <person name="Chen Y."/>
            <person name="Dougan E. K."/>
            <person name="Chan C."/>
            <person name="Rhodes N."/>
            <person name="Thang M."/>
        </authorList>
    </citation>
    <scope>NUCLEOTIDE SEQUENCE</scope>
</reference>
<dbReference type="Proteomes" id="UP001152797">
    <property type="component" value="Unassembled WGS sequence"/>
</dbReference>
<feature type="region of interest" description="Disordered" evidence="1">
    <location>
        <begin position="1"/>
        <end position="60"/>
    </location>
</feature>
<protein>
    <submittedName>
        <fullName evidence="2">Uncharacterized protein</fullName>
    </submittedName>
</protein>
<evidence type="ECO:0000256" key="1">
    <source>
        <dbReference type="SAM" id="MobiDB-lite"/>
    </source>
</evidence>
<feature type="region of interest" description="Disordered" evidence="1">
    <location>
        <begin position="217"/>
        <end position="292"/>
    </location>
</feature>
<dbReference type="AlphaFoldDB" id="A0A9P1BTW1"/>
<reference evidence="3 4" key="2">
    <citation type="submission" date="2024-05" db="EMBL/GenBank/DDBJ databases">
        <authorList>
            <person name="Chen Y."/>
            <person name="Shah S."/>
            <person name="Dougan E. K."/>
            <person name="Thang M."/>
            <person name="Chan C."/>
        </authorList>
    </citation>
    <scope>NUCLEOTIDE SEQUENCE [LARGE SCALE GENOMIC DNA]</scope>
</reference>
<feature type="compositionally biased region" description="Basic and acidic residues" evidence="1">
    <location>
        <begin position="227"/>
        <end position="236"/>
    </location>
</feature>
<evidence type="ECO:0000313" key="4">
    <source>
        <dbReference type="Proteomes" id="UP001152797"/>
    </source>
</evidence>
<dbReference type="EMBL" id="CAMXCT020000375">
    <property type="protein sequence ID" value="CAL1131296.1"/>
    <property type="molecule type" value="Genomic_DNA"/>
</dbReference>
<proteinExistence type="predicted"/>
<name>A0A9P1BTW1_9DINO</name>
<comment type="caution">
    <text evidence="2">The sequence shown here is derived from an EMBL/GenBank/DDBJ whole genome shotgun (WGS) entry which is preliminary data.</text>
</comment>
<accession>A0A9P1BTW1</accession>
<evidence type="ECO:0000313" key="2">
    <source>
        <dbReference type="EMBL" id="CAI3977921.1"/>
    </source>
</evidence>
<organism evidence="2">
    <name type="scientific">Cladocopium goreaui</name>
    <dbReference type="NCBI Taxonomy" id="2562237"/>
    <lineage>
        <taxon>Eukaryota</taxon>
        <taxon>Sar</taxon>
        <taxon>Alveolata</taxon>
        <taxon>Dinophyceae</taxon>
        <taxon>Suessiales</taxon>
        <taxon>Symbiodiniaceae</taxon>
        <taxon>Cladocopium</taxon>
    </lineage>
</organism>
<dbReference type="EMBL" id="CAMXCT010000375">
    <property type="protein sequence ID" value="CAI3977921.1"/>
    <property type="molecule type" value="Genomic_DNA"/>
</dbReference>
<keyword evidence="4" id="KW-1185">Reference proteome</keyword>
<dbReference type="EMBL" id="CAMXCT030000375">
    <property type="protein sequence ID" value="CAL4765233.1"/>
    <property type="molecule type" value="Genomic_DNA"/>
</dbReference>
<evidence type="ECO:0000313" key="3">
    <source>
        <dbReference type="EMBL" id="CAL4765233.1"/>
    </source>
</evidence>
<gene>
    <name evidence="2" type="ORF">C1SCF055_LOCUS6018</name>
</gene>